<dbReference type="GO" id="GO:0003747">
    <property type="term" value="F:translation release factor activity"/>
    <property type="evidence" value="ECO:0007669"/>
    <property type="project" value="InterPro"/>
</dbReference>
<dbReference type="PANTHER" id="PTHR47814:SF1">
    <property type="entry name" value="PEPTIDYL-TRNA HYDROLASE ARFB"/>
    <property type="match status" value="1"/>
</dbReference>
<comment type="caution">
    <text evidence="3">The sequence shown here is derived from an EMBL/GenBank/DDBJ whole genome shotgun (WGS) entry which is preliminary data.</text>
</comment>
<protein>
    <submittedName>
        <fullName evidence="3">Ribosome-associated protein</fullName>
    </submittedName>
</protein>
<dbReference type="AlphaFoldDB" id="A0A841QDE8"/>
<dbReference type="SUPFAM" id="SSF110916">
    <property type="entry name" value="Peptidyl-tRNA hydrolase domain-like"/>
    <property type="match status" value="1"/>
</dbReference>
<feature type="compositionally biased region" description="Basic residues" evidence="1">
    <location>
        <begin position="170"/>
        <end position="184"/>
    </location>
</feature>
<dbReference type="NCBIfam" id="NF006718">
    <property type="entry name" value="PRK09256.1"/>
    <property type="match status" value="1"/>
</dbReference>
<feature type="region of interest" description="Disordered" evidence="1">
    <location>
        <begin position="154"/>
        <end position="184"/>
    </location>
</feature>
<dbReference type="EMBL" id="JACHIE010000003">
    <property type="protein sequence ID" value="MBB6456581.1"/>
    <property type="molecule type" value="Genomic_DNA"/>
</dbReference>
<sequence length="184" mass="20239">MVSGLTTDPLTPPPFGQKASMLWHGGFFYGWGHTPAGKPCYAPPMAIPILPALSLPESELEVSYILASGPGGQNVNKVATAAQLRFDAARSPSLPERVRVRLLELAGTRATREGVIVITARRFRTQIRNREDAIERLVALIREAAHRPAFRVATRPGRAARQRRLDGKAHRASIKRTRSARCED</sequence>
<dbReference type="InterPro" id="IPR000352">
    <property type="entry name" value="Pep_chain_release_fac_I"/>
</dbReference>
<reference evidence="3 4" key="1">
    <citation type="submission" date="2020-08" db="EMBL/GenBank/DDBJ databases">
        <title>Genomic Encyclopedia of Type Strains, Phase IV (KMG-IV): sequencing the most valuable type-strain genomes for metagenomic binning, comparative biology and taxonomic classification.</title>
        <authorList>
            <person name="Goeker M."/>
        </authorList>
    </citation>
    <scope>NUCLEOTIDE SEQUENCE [LARGE SCALE GENOMIC DNA]</scope>
    <source>
        <strain evidence="3 4">DSM 4491</strain>
    </source>
</reference>
<dbReference type="GO" id="GO:0072344">
    <property type="term" value="P:rescue of stalled ribosome"/>
    <property type="evidence" value="ECO:0007669"/>
    <property type="project" value="TreeGrafter"/>
</dbReference>
<dbReference type="PANTHER" id="PTHR47814">
    <property type="entry name" value="PEPTIDYL-TRNA HYDROLASE ARFB"/>
    <property type="match status" value="1"/>
</dbReference>
<dbReference type="Pfam" id="PF00472">
    <property type="entry name" value="RF-1"/>
    <property type="match status" value="1"/>
</dbReference>
<dbReference type="Proteomes" id="UP000578000">
    <property type="component" value="Unassembled WGS sequence"/>
</dbReference>
<proteinExistence type="predicted"/>
<evidence type="ECO:0000313" key="3">
    <source>
        <dbReference type="EMBL" id="MBB6456581.1"/>
    </source>
</evidence>
<feature type="domain" description="Prokaryotic-type class I peptide chain release factors" evidence="2">
    <location>
        <begin position="53"/>
        <end position="178"/>
    </location>
</feature>
<organism evidence="3 4">
    <name type="scientific">Acetobacter lovaniensis</name>
    <dbReference type="NCBI Taxonomy" id="104100"/>
    <lineage>
        <taxon>Bacteria</taxon>
        <taxon>Pseudomonadati</taxon>
        <taxon>Pseudomonadota</taxon>
        <taxon>Alphaproteobacteria</taxon>
        <taxon>Acetobacterales</taxon>
        <taxon>Acetobacteraceae</taxon>
        <taxon>Acetobacter</taxon>
    </lineage>
</organism>
<dbReference type="GO" id="GO:0004045">
    <property type="term" value="F:peptidyl-tRNA hydrolase activity"/>
    <property type="evidence" value="ECO:0007669"/>
    <property type="project" value="TreeGrafter"/>
</dbReference>
<gene>
    <name evidence="3" type="ORF">HNR55_001155</name>
</gene>
<dbReference type="GO" id="GO:0043022">
    <property type="term" value="F:ribosome binding"/>
    <property type="evidence" value="ECO:0007669"/>
    <property type="project" value="TreeGrafter"/>
</dbReference>
<keyword evidence="4" id="KW-1185">Reference proteome</keyword>
<dbReference type="FunFam" id="3.30.160.20:FF:000046">
    <property type="entry name" value="Peptidyl-tRNA hydrolase ICT1"/>
    <property type="match status" value="1"/>
</dbReference>
<accession>A0A841QDE8</accession>
<evidence type="ECO:0000259" key="2">
    <source>
        <dbReference type="Pfam" id="PF00472"/>
    </source>
</evidence>
<evidence type="ECO:0000313" key="4">
    <source>
        <dbReference type="Proteomes" id="UP000578000"/>
    </source>
</evidence>
<evidence type="ECO:0000256" key="1">
    <source>
        <dbReference type="SAM" id="MobiDB-lite"/>
    </source>
</evidence>
<name>A0A841QDE8_9PROT</name>
<dbReference type="Gene3D" id="3.30.160.20">
    <property type="match status" value="1"/>
</dbReference>